<keyword evidence="12" id="KW-1015">Disulfide bond</keyword>
<evidence type="ECO:0000256" key="2">
    <source>
        <dbReference type="ARBA" id="ARBA00004536"/>
    </source>
</evidence>
<feature type="domain" description="Ig-like" evidence="15">
    <location>
        <begin position="126"/>
        <end position="237"/>
    </location>
</feature>
<evidence type="ECO:0000256" key="8">
    <source>
        <dbReference type="ARBA" id="ARBA00022889"/>
    </source>
</evidence>
<keyword evidence="8" id="KW-0130">Cell adhesion</keyword>
<feature type="transmembrane region" description="Helical" evidence="14">
    <location>
        <begin position="245"/>
        <end position="272"/>
    </location>
</feature>
<proteinExistence type="inferred from homology"/>
<evidence type="ECO:0000256" key="4">
    <source>
        <dbReference type="ARBA" id="ARBA00022475"/>
    </source>
</evidence>
<evidence type="ECO:0000259" key="15">
    <source>
        <dbReference type="PROSITE" id="PS50835"/>
    </source>
</evidence>
<dbReference type="Proteomes" id="UP000694424">
    <property type="component" value="Unplaced"/>
</dbReference>
<keyword evidence="13" id="KW-0325">Glycoprotein</keyword>
<keyword evidence="10 14" id="KW-1133">Transmembrane helix</keyword>
<dbReference type="GO" id="GO:0005912">
    <property type="term" value="C:adherens junction"/>
    <property type="evidence" value="ECO:0007669"/>
    <property type="project" value="UniProtKB-SubCell"/>
</dbReference>
<dbReference type="AlphaFoldDB" id="A0A8B9S691"/>
<accession>A0A8B9S691</accession>
<reference evidence="16" key="2">
    <citation type="submission" date="2025-09" db="UniProtKB">
        <authorList>
            <consortium name="Ensembl"/>
        </authorList>
    </citation>
    <scope>IDENTIFICATION</scope>
</reference>
<evidence type="ECO:0000256" key="3">
    <source>
        <dbReference type="ARBA" id="ARBA00007810"/>
    </source>
</evidence>
<dbReference type="SUPFAM" id="SSF48726">
    <property type="entry name" value="Immunoglobulin"/>
    <property type="match status" value="2"/>
</dbReference>
<dbReference type="SMART" id="SM00409">
    <property type="entry name" value="IG"/>
    <property type="match status" value="2"/>
</dbReference>
<reference evidence="16" key="1">
    <citation type="submission" date="2025-08" db="UniProtKB">
        <authorList>
            <consortium name="Ensembl"/>
        </authorList>
    </citation>
    <scope>IDENTIFICATION</scope>
</reference>
<evidence type="ECO:0000256" key="1">
    <source>
        <dbReference type="ARBA" id="ARBA00004251"/>
    </source>
</evidence>
<dbReference type="PANTHER" id="PTHR47011:SF1">
    <property type="entry name" value="CD226 ANTIGEN"/>
    <property type="match status" value="1"/>
</dbReference>
<keyword evidence="5 14" id="KW-0812">Transmembrane</keyword>
<dbReference type="InterPro" id="IPR013106">
    <property type="entry name" value="Ig_V-set"/>
</dbReference>
<evidence type="ECO:0000256" key="14">
    <source>
        <dbReference type="SAM" id="Phobius"/>
    </source>
</evidence>
<dbReference type="GO" id="GO:0002891">
    <property type="term" value="P:positive regulation of immunoglobulin mediated immune response"/>
    <property type="evidence" value="ECO:0007669"/>
    <property type="project" value="TreeGrafter"/>
</dbReference>
<dbReference type="InterPro" id="IPR003599">
    <property type="entry name" value="Ig_sub"/>
</dbReference>
<dbReference type="FunFam" id="2.60.40.10:FF:000304">
    <property type="entry name" value="Nectin cell adhesion molecule 1"/>
    <property type="match status" value="1"/>
</dbReference>
<evidence type="ECO:0000256" key="13">
    <source>
        <dbReference type="ARBA" id="ARBA00023180"/>
    </source>
</evidence>
<evidence type="ECO:0000313" key="16">
    <source>
        <dbReference type="Ensembl" id="ENSAOWP00000009992.1"/>
    </source>
</evidence>
<dbReference type="PANTHER" id="PTHR47011">
    <property type="entry name" value="CD226 ANTIGEN"/>
    <property type="match status" value="1"/>
</dbReference>
<dbReference type="GO" id="GO:0009897">
    <property type="term" value="C:external side of plasma membrane"/>
    <property type="evidence" value="ECO:0007669"/>
    <property type="project" value="TreeGrafter"/>
</dbReference>
<dbReference type="InterPro" id="IPR042842">
    <property type="entry name" value="CD226"/>
</dbReference>
<evidence type="ECO:0000256" key="6">
    <source>
        <dbReference type="ARBA" id="ARBA00022729"/>
    </source>
</evidence>
<dbReference type="InterPro" id="IPR007110">
    <property type="entry name" value="Ig-like_dom"/>
</dbReference>
<evidence type="ECO:0000256" key="5">
    <source>
        <dbReference type="ARBA" id="ARBA00022692"/>
    </source>
</evidence>
<evidence type="ECO:0000313" key="17">
    <source>
        <dbReference type="Proteomes" id="UP000694424"/>
    </source>
</evidence>
<keyword evidence="6" id="KW-0732">Signal</keyword>
<name>A0A8B9S691_APTOW</name>
<evidence type="ECO:0000256" key="7">
    <source>
        <dbReference type="ARBA" id="ARBA00022737"/>
    </source>
</evidence>
<sequence length="310" mass="35040">MDHVTFLVVALQLYGTNVEGKFVDSTVKLTEKMKLDCVYPKRAMIIQTSWVKSNLTHKENIAVVHPIYGIHIEDNYKGRIHFQNDSSEDNSLYFIKSTLEDVGLYFCSIQTYPDGIWEKVIQIVQPDAFEGPEKENNPVFTEPGGNVTFTCPYNIGGSVQQVMWERIKADRIDSIVLCNTLGEKSFGSDFEERTLVDCTPEASSTIILQNITASDFAMYRCVATGRNKTYAMSFTVAATLDHQWFIIYIAGGISAAFLLLVFLLIICITTAYHKKKKRKRITQALAKALYPTQTRVRSAGIYLYSVLYIS</sequence>
<dbReference type="GO" id="GO:0002729">
    <property type="term" value="P:positive regulation of natural killer cell cytokine production"/>
    <property type="evidence" value="ECO:0007669"/>
    <property type="project" value="InterPro"/>
</dbReference>
<dbReference type="InterPro" id="IPR013783">
    <property type="entry name" value="Ig-like_fold"/>
</dbReference>
<comment type="similarity">
    <text evidence="3">Belongs to the nectin family.</text>
</comment>
<evidence type="ECO:0000256" key="12">
    <source>
        <dbReference type="ARBA" id="ARBA00023157"/>
    </source>
</evidence>
<keyword evidence="9" id="KW-0965">Cell junction</keyword>
<dbReference type="GO" id="GO:0050839">
    <property type="term" value="F:cell adhesion molecule binding"/>
    <property type="evidence" value="ECO:0007669"/>
    <property type="project" value="TreeGrafter"/>
</dbReference>
<dbReference type="InterPro" id="IPR036179">
    <property type="entry name" value="Ig-like_dom_sf"/>
</dbReference>
<dbReference type="Gene3D" id="2.60.40.10">
    <property type="entry name" value="Immunoglobulins"/>
    <property type="match status" value="2"/>
</dbReference>
<dbReference type="Pfam" id="PF07686">
    <property type="entry name" value="V-set"/>
    <property type="match status" value="1"/>
</dbReference>
<evidence type="ECO:0000256" key="9">
    <source>
        <dbReference type="ARBA" id="ARBA00022949"/>
    </source>
</evidence>
<dbReference type="PROSITE" id="PS50835">
    <property type="entry name" value="IG_LIKE"/>
    <property type="match status" value="1"/>
</dbReference>
<keyword evidence="17" id="KW-1185">Reference proteome</keyword>
<comment type="subcellular location">
    <subcellularLocation>
        <location evidence="2">Cell junction</location>
        <location evidence="2">Adherens junction</location>
    </subcellularLocation>
    <subcellularLocation>
        <location evidence="1">Cell membrane</location>
        <topology evidence="1">Single-pass type I membrane protein</topology>
    </subcellularLocation>
</comment>
<evidence type="ECO:0000256" key="11">
    <source>
        <dbReference type="ARBA" id="ARBA00023136"/>
    </source>
</evidence>
<dbReference type="GO" id="GO:0007155">
    <property type="term" value="P:cell adhesion"/>
    <property type="evidence" value="ECO:0007669"/>
    <property type="project" value="UniProtKB-KW"/>
</dbReference>
<dbReference type="Ensembl" id="ENSAOWT00000011344.1">
    <property type="protein sequence ID" value="ENSAOWP00000009992.1"/>
    <property type="gene ID" value="ENSAOWG00000006865.1"/>
</dbReference>
<evidence type="ECO:0000256" key="10">
    <source>
        <dbReference type="ARBA" id="ARBA00022989"/>
    </source>
</evidence>
<protein>
    <submittedName>
        <fullName evidence="16">CD226 molecule</fullName>
    </submittedName>
</protein>
<keyword evidence="4" id="KW-1003">Cell membrane</keyword>
<organism evidence="16 17">
    <name type="scientific">Apteryx owenii</name>
    <name type="common">Little spotted kiwi</name>
    <dbReference type="NCBI Taxonomy" id="8824"/>
    <lineage>
        <taxon>Eukaryota</taxon>
        <taxon>Metazoa</taxon>
        <taxon>Chordata</taxon>
        <taxon>Craniata</taxon>
        <taxon>Vertebrata</taxon>
        <taxon>Euteleostomi</taxon>
        <taxon>Archelosauria</taxon>
        <taxon>Archosauria</taxon>
        <taxon>Dinosauria</taxon>
        <taxon>Saurischia</taxon>
        <taxon>Theropoda</taxon>
        <taxon>Coelurosauria</taxon>
        <taxon>Aves</taxon>
        <taxon>Palaeognathae</taxon>
        <taxon>Apterygiformes</taxon>
        <taxon>Apterygidae</taxon>
        <taxon>Apteryx</taxon>
    </lineage>
</organism>
<keyword evidence="7" id="KW-0677">Repeat</keyword>
<keyword evidence="11 14" id="KW-0472">Membrane</keyword>